<organism evidence="3 4">
    <name type="scientific">Jimgerdemannia flammicorona</name>
    <dbReference type="NCBI Taxonomy" id="994334"/>
    <lineage>
        <taxon>Eukaryota</taxon>
        <taxon>Fungi</taxon>
        <taxon>Fungi incertae sedis</taxon>
        <taxon>Mucoromycota</taxon>
        <taxon>Mucoromycotina</taxon>
        <taxon>Endogonomycetes</taxon>
        <taxon>Endogonales</taxon>
        <taxon>Endogonaceae</taxon>
        <taxon>Jimgerdemannia</taxon>
    </lineage>
</organism>
<dbReference type="InterPro" id="IPR020864">
    <property type="entry name" value="MACPF"/>
</dbReference>
<evidence type="ECO:0000259" key="2">
    <source>
        <dbReference type="PROSITE" id="PS51412"/>
    </source>
</evidence>
<keyword evidence="1" id="KW-0472">Membrane</keyword>
<dbReference type="PROSITE" id="PS51412">
    <property type="entry name" value="MACPF_2"/>
    <property type="match status" value="1"/>
</dbReference>
<evidence type="ECO:0000313" key="3">
    <source>
        <dbReference type="EMBL" id="RUS30365.1"/>
    </source>
</evidence>
<evidence type="ECO:0000256" key="1">
    <source>
        <dbReference type="SAM" id="Phobius"/>
    </source>
</evidence>
<dbReference type="EMBL" id="RBNJ01003970">
    <property type="protein sequence ID" value="RUS30365.1"/>
    <property type="molecule type" value="Genomic_DNA"/>
</dbReference>
<evidence type="ECO:0000313" key="4">
    <source>
        <dbReference type="Proteomes" id="UP000274822"/>
    </source>
</evidence>
<protein>
    <submittedName>
        <fullName evidence="3">MAC/Perforin domain-containing protein</fullName>
    </submittedName>
</protein>
<feature type="domain" description="MACPF" evidence="2">
    <location>
        <begin position="225"/>
        <end position="542"/>
    </location>
</feature>
<feature type="transmembrane region" description="Helical" evidence="1">
    <location>
        <begin position="574"/>
        <end position="602"/>
    </location>
</feature>
<proteinExistence type="predicted"/>
<accession>A0A433QKS2</accession>
<dbReference type="Proteomes" id="UP000274822">
    <property type="component" value="Unassembled WGS sequence"/>
</dbReference>
<name>A0A433QKS2_9FUNG</name>
<keyword evidence="1" id="KW-0812">Transmembrane</keyword>
<feature type="transmembrane region" description="Helical" evidence="1">
    <location>
        <begin position="608"/>
        <end position="630"/>
    </location>
</feature>
<keyword evidence="4" id="KW-1185">Reference proteome</keyword>
<gene>
    <name evidence="3" type="ORF">BC938DRAFT_479495</name>
</gene>
<dbReference type="Pfam" id="PF01823">
    <property type="entry name" value="MACPF"/>
    <property type="match status" value="1"/>
</dbReference>
<keyword evidence="1" id="KW-1133">Transmembrane helix</keyword>
<reference evidence="3 4" key="1">
    <citation type="journal article" date="2018" name="New Phytol.">
        <title>Phylogenomics of Endogonaceae and evolution of mycorrhizas within Mucoromycota.</title>
        <authorList>
            <person name="Chang Y."/>
            <person name="Desiro A."/>
            <person name="Na H."/>
            <person name="Sandor L."/>
            <person name="Lipzen A."/>
            <person name="Clum A."/>
            <person name="Barry K."/>
            <person name="Grigoriev I.V."/>
            <person name="Martin F.M."/>
            <person name="Stajich J.E."/>
            <person name="Smith M.E."/>
            <person name="Bonito G."/>
            <person name="Spatafora J.W."/>
        </authorList>
    </citation>
    <scope>NUCLEOTIDE SEQUENCE [LARGE SCALE GENOMIC DNA]</scope>
    <source>
        <strain evidence="3 4">AD002</strain>
    </source>
</reference>
<dbReference type="AlphaFoldDB" id="A0A433QKS2"/>
<sequence length="647" mass="72015">MLLAIRFTIFERTIDLNRPNVVFVLTHLGSVPKKKLQMILWERRSAIKKMGQRILGLAREDIRIVEVENEGEAYEYEKKGDWFVQPNDELFPLNLFDTLQKLAKRSHDDVGREAMALYFSNRGVATVRKGHEVKEDDVKQDPDTKKEIDELKGYFERIMVGGKKSEIRRMLDEQVKNMGEDDPLRQDADVLAMLLHVKGISSIADLPKSMTFLDSMHVSPQMAGLVKKFGINQQKLSGDLVVGCSYNPKKDCPTANPVFYLGEYKETEINFSLPEHVQVVKACETVGDTTKTGTQKEYHDKRMIDLGIFSNSSAEGLHIPVDAGHNITNSNKRTTELDNTQIVDERRIFKLSLDPIKTPMSEEFKMALRQLPTTYEPHEYDNAAKWDAFFKHWGTHAIIGAYGGGMMVVTKMENKTTADSIVGSSARSRLSVDLGFVNVGAQGKAQQSNPKKFAKTDTIENIKFYGGNDKYHSASVNHLNEKSHKRWIDSIRTNPAVLTRDLTVVPFSHLTDSDPEYQSLTNAMVDATKALLGSNAQVDARLVAWGPIEEDEYIPSTREEATKRSSPVRDLLKYMGIGAATFGATAMSGGAVFGIMGAVGVVVAVSAVAWPVMIGVGGLTILIGSGIWLYSNSIDDEGQRNTAIKEE</sequence>
<comment type="caution">
    <text evidence="3">The sequence shown here is derived from an EMBL/GenBank/DDBJ whole genome shotgun (WGS) entry which is preliminary data.</text>
</comment>